<sequence length="258" mass="29159">MPVNRHFQPVKVLLPNEEVARRLADAIRSGFFRLGSRLPSERSIAEQMQVSRPTVREAVRLLVEANILTVRPGAGGGTFVSSEIVPLDLIVPRPDMRPGDIDEAIEVRRLILPWVAQIASQYAEDADFDRMREAIRFGRDSLPPPEVTKSSPEHISSIIIASMRFDLALARATRNSLVLELMELLLQWVEPMRHRTLHTRADLVLSLELVETMMQAIESGDPVQITEITERRLGILENALEEQTGRRLRRNRRPANAG</sequence>
<dbReference type="SMART" id="SM00895">
    <property type="entry name" value="FCD"/>
    <property type="match status" value="1"/>
</dbReference>
<dbReference type="Pfam" id="PF07729">
    <property type="entry name" value="FCD"/>
    <property type="match status" value="1"/>
</dbReference>
<dbReference type="Gene3D" id="1.20.120.530">
    <property type="entry name" value="GntR ligand-binding domain-like"/>
    <property type="match status" value="1"/>
</dbReference>
<dbReference type="InterPro" id="IPR036390">
    <property type="entry name" value="WH_DNA-bd_sf"/>
</dbReference>
<keyword evidence="1" id="KW-0805">Transcription regulation</keyword>
<proteinExistence type="predicted"/>
<dbReference type="InterPro" id="IPR000524">
    <property type="entry name" value="Tscrpt_reg_HTH_GntR"/>
</dbReference>
<evidence type="ECO:0000313" key="5">
    <source>
        <dbReference type="EMBL" id="KAB1088318.1"/>
    </source>
</evidence>
<dbReference type="InterPro" id="IPR008920">
    <property type="entry name" value="TF_FadR/GntR_C"/>
</dbReference>
<dbReference type="Proteomes" id="UP000386575">
    <property type="component" value="Unassembled WGS sequence"/>
</dbReference>
<dbReference type="SUPFAM" id="SSF48008">
    <property type="entry name" value="GntR ligand-binding domain-like"/>
    <property type="match status" value="1"/>
</dbReference>
<evidence type="ECO:0000313" key="6">
    <source>
        <dbReference type="Proteomes" id="UP000386575"/>
    </source>
</evidence>
<dbReference type="PROSITE" id="PS50949">
    <property type="entry name" value="HTH_GNTR"/>
    <property type="match status" value="1"/>
</dbReference>
<gene>
    <name evidence="5" type="ORF">F4V91_18960</name>
</gene>
<dbReference type="SUPFAM" id="SSF46785">
    <property type="entry name" value="Winged helix' DNA-binding domain"/>
    <property type="match status" value="1"/>
</dbReference>
<dbReference type="AlphaFoldDB" id="A0A6A1TV60"/>
<name>A0A6A1TV60_NEOGA</name>
<dbReference type="PANTHER" id="PTHR43537:SF5">
    <property type="entry name" value="UXU OPERON TRANSCRIPTIONAL REGULATOR"/>
    <property type="match status" value="1"/>
</dbReference>
<dbReference type="Pfam" id="PF00392">
    <property type="entry name" value="GntR"/>
    <property type="match status" value="1"/>
</dbReference>
<dbReference type="InterPro" id="IPR036388">
    <property type="entry name" value="WH-like_DNA-bd_sf"/>
</dbReference>
<dbReference type="PANTHER" id="PTHR43537">
    <property type="entry name" value="TRANSCRIPTIONAL REGULATOR, GNTR FAMILY"/>
    <property type="match status" value="1"/>
</dbReference>
<evidence type="ECO:0000256" key="2">
    <source>
        <dbReference type="ARBA" id="ARBA00023125"/>
    </source>
</evidence>
<dbReference type="GO" id="GO:0003700">
    <property type="term" value="F:DNA-binding transcription factor activity"/>
    <property type="evidence" value="ECO:0007669"/>
    <property type="project" value="InterPro"/>
</dbReference>
<feature type="domain" description="HTH gntR-type" evidence="4">
    <location>
        <begin position="13"/>
        <end position="83"/>
    </location>
</feature>
<dbReference type="CDD" id="cd07377">
    <property type="entry name" value="WHTH_GntR"/>
    <property type="match status" value="1"/>
</dbReference>
<evidence type="ECO:0000256" key="3">
    <source>
        <dbReference type="ARBA" id="ARBA00023163"/>
    </source>
</evidence>
<evidence type="ECO:0000259" key="4">
    <source>
        <dbReference type="PROSITE" id="PS50949"/>
    </source>
</evidence>
<keyword evidence="3" id="KW-0804">Transcription</keyword>
<organism evidence="5 6">
    <name type="scientific">Neorhizobium galegae</name>
    <name type="common">Rhizobium galegae</name>
    <dbReference type="NCBI Taxonomy" id="399"/>
    <lineage>
        <taxon>Bacteria</taxon>
        <taxon>Pseudomonadati</taxon>
        <taxon>Pseudomonadota</taxon>
        <taxon>Alphaproteobacteria</taxon>
        <taxon>Hyphomicrobiales</taxon>
        <taxon>Rhizobiaceae</taxon>
        <taxon>Rhizobium/Agrobacterium group</taxon>
        <taxon>Neorhizobium</taxon>
    </lineage>
</organism>
<protein>
    <submittedName>
        <fullName evidence="5">FadR family transcriptional regulator</fullName>
    </submittedName>
</protein>
<dbReference type="InterPro" id="IPR011711">
    <property type="entry name" value="GntR_C"/>
</dbReference>
<dbReference type="GO" id="GO:0003677">
    <property type="term" value="F:DNA binding"/>
    <property type="evidence" value="ECO:0007669"/>
    <property type="project" value="UniProtKB-KW"/>
</dbReference>
<keyword evidence="2" id="KW-0238">DNA-binding</keyword>
<dbReference type="Gene3D" id="1.10.10.10">
    <property type="entry name" value="Winged helix-like DNA-binding domain superfamily/Winged helix DNA-binding domain"/>
    <property type="match status" value="1"/>
</dbReference>
<dbReference type="SMART" id="SM00345">
    <property type="entry name" value="HTH_GNTR"/>
    <property type="match status" value="1"/>
</dbReference>
<comment type="caution">
    <text evidence="5">The sequence shown here is derived from an EMBL/GenBank/DDBJ whole genome shotgun (WGS) entry which is preliminary data.</text>
</comment>
<dbReference type="PRINTS" id="PR00035">
    <property type="entry name" value="HTHGNTR"/>
</dbReference>
<dbReference type="EMBL" id="VZUL01000002">
    <property type="protein sequence ID" value="KAB1088318.1"/>
    <property type="molecule type" value="Genomic_DNA"/>
</dbReference>
<evidence type="ECO:0000256" key="1">
    <source>
        <dbReference type="ARBA" id="ARBA00023015"/>
    </source>
</evidence>
<accession>A0A6A1TV60</accession>
<reference evidence="5 6" key="1">
    <citation type="submission" date="2019-09" db="EMBL/GenBank/DDBJ databases">
        <title>Genome sequencing of Ng87 strain.</title>
        <authorList>
            <person name="Karasev E.S."/>
            <person name="Andronov E."/>
        </authorList>
    </citation>
    <scope>NUCLEOTIDE SEQUENCE [LARGE SCALE GENOMIC DNA]</scope>
    <source>
        <strain evidence="5 6">Ng87</strain>
    </source>
</reference>